<dbReference type="Proteomes" id="UP001396334">
    <property type="component" value="Unassembled WGS sequence"/>
</dbReference>
<accession>A0ABR2QWM4</accession>
<evidence type="ECO:0000313" key="2">
    <source>
        <dbReference type="Proteomes" id="UP001396334"/>
    </source>
</evidence>
<gene>
    <name evidence="1" type="ORF">V6N11_042499</name>
</gene>
<protein>
    <submittedName>
        <fullName evidence="1">Uncharacterized protein</fullName>
    </submittedName>
</protein>
<organism evidence="1 2">
    <name type="scientific">Hibiscus sabdariffa</name>
    <name type="common">roselle</name>
    <dbReference type="NCBI Taxonomy" id="183260"/>
    <lineage>
        <taxon>Eukaryota</taxon>
        <taxon>Viridiplantae</taxon>
        <taxon>Streptophyta</taxon>
        <taxon>Embryophyta</taxon>
        <taxon>Tracheophyta</taxon>
        <taxon>Spermatophyta</taxon>
        <taxon>Magnoliopsida</taxon>
        <taxon>eudicotyledons</taxon>
        <taxon>Gunneridae</taxon>
        <taxon>Pentapetalae</taxon>
        <taxon>rosids</taxon>
        <taxon>malvids</taxon>
        <taxon>Malvales</taxon>
        <taxon>Malvaceae</taxon>
        <taxon>Malvoideae</taxon>
        <taxon>Hibiscus</taxon>
    </lineage>
</organism>
<keyword evidence="2" id="KW-1185">Reference proteome</keyword>
<proteinExistence type="predicted"/>
<comment type="caution">
    <text evidence="1">The sequence shown here is derived from an EMBL/GenBank/DDBJ whole genome shotgun (WGS) entry which is preliminary data.</text>
</comment>
<reference evidence="1 2" key="1">
    <citation type="journal article" date="2024" name="G3 (Bethesda)">
        <title>Genome assembly of Hibiscus sabdariffa L. provides insights into metabolisms of medicinal natural products.</title>
        <authorList>
            <person name="Kim T."/>
        </authorList>
    </citation>
    <scope>NUCLEOTIDE SEQUENCE [LARGE SCALE GENOMIC DNA]</scope>
    <source>
        <strain evidence="1">TK-2024</strain>
        <tissue evidence="1">Old leaves</tissue>
    </source>
</reference>
<dbReference type="EMBL" id="JBBPBN010000030">
    <property type="protein sequence ID" value="KAK9005051.1"/>
    <property type="molecule type" value="Genomic_DNA"/>
</dbReference>
<sequence length="90" mass="10282">MGKAELLWISCRQKLIKVLYLEFENYLSHCTAMGILELSSTEFSCDICFFWTCIQRIQLWQCYALKISSDGKSPFRVVAVVEASAESSDT</sequence>
<evidence type="ECO:0000313" key="1">
    <source>
        <dbReference type="EMBL" id="KAK9005051.1"/>
    </source>
</evidence>
<name>A0ABR2QWM4_9ROSI</name>